<accession>W0JN79</accession>
<name>W0JN79_9EURY</name>
<dbReference type="PANTHER" id="PTHR31157:SF1">
    <property type="entry name" value="SCP DOMAIN-CONTAINING PROTEIN"/>
    <property type="match status" value="1"/>
</dbReference>
<dbReference type="STRING" id="797299.HALLA_06930"/>
<dbReference type="EMBL" id="CP007055">
    <property type="protein sequence ID" value="AHF98624.1"/>
    <property type="molecule type" value="Genomic_DNA"/>
</dbReference>
<dbReference type="CDD" id="cd05379">
    <property type="entry name" value="CAP_bacterial"/>
    <property type="match status" value="1"/>
</dbReference>
<keyword evidence="2" id="KW-0378">Hydrolase</keyword>
<organism evidence="2 3">
    <name type="scientific">Halostagnicola larsenii XH-48</name>
    <dbReference type="NCBI Taxonomy" id="797299"/>
    <lineage>
        <taxon>Archaea</taxon>
        <taxon>Methanobacteriati</taxon>
        <taxon>Methanobacteriota</taxon>
        <taxon>Stenosarchaea group</taxon>
        <taxon>Halobacteria</taxon>
        <taxon>Halobacteriales</taxon>
        <taxon>Natrialbaceae</taxon>
        <taxon>Halostagnicola</taxon>
    </lineage>
</organism>
<evidence type="ECO:0000313" key="3">
    <source>
        <dbReference type="Proteomes" id="UP000019024"/>
    </source>
</evidence>
<dbReference type="PANTHER" id="PTHR31157">
    <property type="entry name" value="SCP DOMAIN-CONTAINING PROTEIN"/>
    <property type="match status" value="1"/>
</dbReference>
<keyword evidence="2" id="KW-0645">Protease</keyword>
<dbReference type="KEGG" id="hlr:HALLA_06930"/>
<dbReference type="Gene3D" id="3.40.33.10">
    <property type="entry name" value="CAP"/>
    <property type="match status" value="1"/>
</dbReference>
<dbReference type="InterPro" id="IPR035940">
    <property type="entry name" value="CAP_sf"/>
</dbReference>
<keyword evidence="3" id="KW-1185">Reference proteome</keyword>
<dbReference type="AlphaFoldDB" id="W0JN79"/>
<gene>
    <name evidence="2" type="ORF">HALLA_06930</name>
</gene>
<feature type="domain" description="SCP" evidence="1">
    <location>
        <begin position="45"/>
        <end position="183"/>
    </location>
</feature>
<sequence length="184" mass="20102">MLVLSLIGTAAAVPASSAAADGTEESDISDSGEINITAVEQYVHEAVNEERTADGADELEFDTELRDIAQDHSGDMAERGYFSHVDPEGNAFTDRYADAGYDCSVNGYTGGENIAQTWYDTPVNTGDGTIVHYEDERELGYGIAEQWMNSQGHRENLLADHWENQGIGIHITDDDKVFATQNFC</sequence>
<dbReference type="GO" id="GO:0008233">
    <property type="term" value="F:peptidase activity"/>
    <property type="evidence" value="ECO:0007669"/>
    <property type="project" value="UniProtKB-KW"/>
</dbReference>
<reference evidence="2 3" key="1">
    <citation type="submission" date="2014-01" db="EMBL/GenBank/DDBJ databases">
        <authorList>
            <consortium name="DOE Joint Genome Institute"/>
            <person name="Anderson I."/>
            <person name="Huntemann M."/>
            <person name="Han J."/>
            <person name="Chen A."/>
            <person name="Kyrpides N."/>
            <person name="Mavromatis K."/>
            <person name="Markowitz V."/>
            <person name="Palaniappan K."/>
            <person name="Ivanova N."/>
            <person name="Schaumberg A."/>
            <person name="Pati A."/>
            <person name="Liolios K."/>
            <person name="Nordberg H.P."/>
            <person name="Cantor M.N."/>
            <person name="Hua S.X."/>
            <person name="Woyke T."/>
        </authorList>
    </citation>
    <scope>NUCLEOTIDE SEQUENCE [LARGE SCALE GENOMIC DNA]</scope>
    <source>
        <strain evidence="2 3">XH-48</strain>
    </source>
</reference>
<dbReference type="GO" id="GO:0006508">
    <property type="term" value="P:proteolysis"/>
    <property type="evidence" value="ECO:0007669"/>
    <property type="project" value="UniProtKB-KW"/>
</dbReference>
<dbReference type="Pfam" id="PF00188">
    <property type="entry name" value="CAP"/>
    <property type="match status" value="1"/>
</dbReference>
<evidence type="ECO:0000313" key="2">
    <source>
        <dbReference type="EMBL" id="AHF98624.1"/>
    </source>
</evidence>
<dbReference type="eggNOG" id="arCOG03962">
    <property type="taxonomic scope" value="Archaea"/>
</dbReference>
<dbReference type="InterPro" id="IPR014044">
    <property type="entry name" value="CAP_dom"/>
</dbReference>
<dbReference type="HOGENOM" id="CLU_048111_3_2_2"/>
<protein>
    <submittedName>
        <fullName evidence="2">Serine protease</fullName>
    </submittedName>
</protein>
<dbReference type="SUPFAM" id="SSF55797">
    <property type="entry name" value="PR-1-like"/>
    <property type="match status" value="1"/>
</dbReference>
<dbReference type="Proteomes" id="UP000019024">
    <property type="component" value="Chromosome"/>
</dbReference>
<proteinExistence type="predicted"/>
<evidence type="ECO:0000259" key="1">
    <source>
        <dbReference type="Pfam" id="PF00188"/>
    </source>
</evidence>